<dbReference type="SUPFAM" id="SSF49879">
    <property type="entry name" value="SMAD/FHA domain"/>
    <property type="match status" value="1"/>
</dbReference>
<dbReference type="SMART" id="SM00240">
    <property type="entry name" value="FHA"/>
    <property type="match status" value="1"/>
</dbReference>
<dbReference type="InterPro" id="IPR000253">
    <property type="entry name" value="FHA_dom"/>
</dbReference>
<dbReference type="Pfam" id="PF00498">
    <property type="entry name" value="FHA"/>
    <property type="match status" value="1"/>
</dbReference>
<feature type="domain" description="FHA" evidence="2">
    <location>
        <begin position="136"/>
        <end position="186"/>
    </location>
</feature>
<feature type="compositionally biased region" description="Polar residues" evidence="1">
    <location>
        <begin position="66"/>
        <end position="75"/>
    </location>
</feature>
<dbReference type="FunFam" id="2.60.200.20:FF:000053">
    <property type="entry name" value="Os06g0275900 protein"/>
    <property type="match status" value="1"/>
</dbReference>
<dbReference type="PROSITE" id="PS50006">
    <property type="entry name" value="FHA_DOMAIN"/>
    <property type="match status" value="1"/>
</dbReference>
<evidence type="ECO:0000259" key="2">
    <source>
        <dbReference type="PROSITE" id="PS50006"/>
    </source>
</evidence>
<dbReference type="InterPro" id="IPR050923">
    <property type="entry name" value="Cell_Proc_Reg/RNA_Proc"/>
</dbReference>
<evidence type="ECO:0000256" key="1">
    <source>
        <dbReference type="SAM" id="MobiDB-lite"/>
    </source>
</evidence>
<keyword evidence="4" id="KW-1185">Reference proteome</keyword>
<feature type="compositionally biased region" description="Pro residues" evidence="1">
    <location>
        <begin position="42"/>
        <end position="53"/>
    </location>
</feature>
<proteinExistence type="predicted"/>
<comment type="caution">
    <text evidence="3">The sequence shown here is derived from an EMBL/GenBank/DDBJ whole genome shotgun (WGS) entry which is preliminary data.</text>
</comment>
<accession>A0AAP0IN84</accession>
<evidence type="ECO:0000313" key="3">
    <source>
        <dbReference type="EMBL" id="KAK9118669.1"/>
    </source>
</evidence>
<organism evidence="3 4">
    <name type="scientific">Stephania cephalantha</name>
    <dbReference type="NCBI Taxonomy" id="152367"/>
    <lineage>
        <taxon>Eukaryota</taxon>
        <taxon>Viridiplantae</taxon>
        <taxon>Streptophyta</taxon>
        <taxon>Embryophyta</taxon>
        <taxon>Tracheophyta</taxon>
        <taxon>Spermatophyta</taxon>
        <taxon>Magnoliopsida</taxon>
        <taxon>Ranunculales</taxon>
        <taxon>Menispermaceae</taxon>
        <taxon>Menispermoideae</taxon>
        <taxon>Cissampelideae</taxon>
        <taxon>Stephania</taxon>
    </lineage>
</organism>
<reference evidence="3 4" key="1">
    <citation type="submission" date="2024-01" db="EMBL/GenBank/DDBJ databases">
        <title>Genome assemblies of Stephania.</title>
        <authorList>
            <person name="Yang L."/>
        </authorList>
    </citation>
    <scope>NUCLEOTIDE SEQUENCE [LARGE SCALE GENOMIC DNA]</scope>
    <source>
        <strain evidence="3">JXDWG</strain>
        <tissue evidence="3">Leaf</tissue>
    </source>
</reference>
<dbReference type="EMBL" id="JBBNAG010000007">
    <property type="protein sequence ID" value="KAK9118669.1"/>
    <property type="molecule type" value="Genomic_DNA"/>
</dbReference>
<sequence length="215" mass="23770">MKAPMGPPPPPRNPYPPTSSAEPQTNSPIDPPTSAPVKLSMGPPPPKNPNPMKPDPDIEEAMDIATTDQQQLKQSNLEDKMVKKSSLDSAPKESSGVAVPYTIPPWSAPPSHPFFLEVLKEGAIIDQIDVSEKGAYMFGRVELCDFILEHPTISRFHAVLQFKQNGDAYLYDIGSTHGTFINKNQVMADALFLLNLNSTNVLDKFIRNHFFEIVF</sequence>
<name>A0AAP0IN84_9MAGN</name>
<gene>
    <name evidence="3" type="ORF">Scep_016762</name>
</gene>
<feature type="compositionally biased region" description="Polar residues" evidence="1">
    <location>
        <begin position="18"/>
        <end position="28"/>
    </location>
</feature>
<evidence type="ECO:0000313" key="4">
    <source>
        <dbReference type="Proteomes" id="UP001419268"/>
    </source>
</evidence>
<dbReference type="Proteomes" id="UP001419268">
    <property type="component" value="Unassembled WGS sequence"/>
</dbReference>
<dbReference type="InterPro" id="IPR008984">
    <property type="entry name" value="SMAD_FHA_dom_sf"/>
</dbReference>
<dbReference type="AlphaFoldDB" id="A0AAP0IN84"/>
<feature type="region of interest" description="Disordered" evidence="1">
    <location>
        <begin position="1"/>
        <end position="98"/>
    </location>
</feature>
<feature type="compositionally biased region" description="Pro residues" evidence="1">
    <location>
        <begin position="1"/>
        <end position="17"/>
    </location>
</feature>
<feature type="compositionally biased region" description="Basic and acidic residues" evidence="1">
    <location>
        <begin position="76"/>
        <end position="86"/>
    </location>
</feature>
<dbReference type="PANTHER" id="PTHR23308">
    <property type="entry name" value="NUCLEAR INHIBITOR OF PROTEIN PHOSPHATASE-1"/>
    <property type="match status" value="1"/>
</dbReference>
<dbReference type="Gene3D" id="2.60.200.20">
    <property type="match status" value="1"/>
</dbReference>
<protein>
    <recommendedName>
        <fullName evidence="2">FHA domain-containing protein</fullName>
    </recommendedName>
</protein>